<dbReference type="Proteomes" id="UP000799750">
    <property type="component" value="Unassembled WGS sequence"/>
</dbReference>
<feature type="compositionally biased region" description="Acidic residues" evidence="2">
    <location>
        <begin position="11"/>
        <end position="45"/>
    </location>
</feature>
<feature type="compositionally biased region" description="Acidic residues" evidence="2">
    <location>
        <begin position="508"/>
        <end position="521"/>
    </location>
</feature>
<evidence type="ECO:0000256" key="2">
    <source>
        <dbReference type="SAM" id="MobiDB-lite"/>
    </source>
</evidence>
<dbReference type="EMBL" id="MU004188">
    <property type="protein sequence ID" value="KAF2496078.1"/>
    <property type="molecule type" value="Genomic_DNA"/>
</dbReference>
<feature type="compositionally biased region" description="Polar residues" evidence="2">
    <location>
        <begin position="309"/>
        <end position="319"/>
    </location>
</feature>
<protein>
    <submittedName>
        <fullName evidence="3">Uncharacterized protein</fullName>
    </submittedName>
</protein>
<sequence length="1326" mass="151276">MSDLPHTHEEPVEEEDDGRFDDLFEEGPEDIDTPENPEDVNENQDEPALTEIVSPPPPEETAPAEEEKAIEVASEDLPPPAETEDVAPVSEDPQVIDAPAEDTAHFEVAEVPAAVEEVPAPVEEAPSEAAKEISDEADMSVDPSLSIHDQEQPTEAVEDKPRGFKSPTQSEDDEVHILLREGMGLDDSYEAIIDELAEPPEPQADTEESTALPDDAEEEYRATSDRDTLQTLLSIYEDDPESPTSVYSEESDSTVSPSIASRASSGRESRRGHRRDSDEDELESPSSIYSQEIDGDVSVPIETEERSPVMNNSDSTSSQKNEEQDDLTSYETQKEEDDVSPTIKHIESGPEVTTPEDPTSQSDSPTPQTEDEPSLDAVSSFHQTIEARRRRLLAVQSGPSKPAWRLLLGEHDIDSFDLALHRFRHEGLMDKNRPLYMPYDTKLEEAYEKVIPPSERHDKKPYGAIVTRSRVPIKPERANTLFALGEPEGTVMEEDSPEKPKENGAESDQTEPEGTVMEEDSPEKSKENGAEIDQTVVKGYDRAIEEDPVLIAWGGHRPPTTDKGWTPLGKDQGQQPSTGDGEDNTNKPRSPSPVESQSPSPPKTPELTQEVRDQKECEIEEAHREFREGRKRGAEYAKKIDEENAETNAIYRTKPLQELQSEQEERVADIHAGKSTFNIPGPSAWEQAYIKSIAKELLLPGRGELFKTRLRRFKEKDTDNSIMYEAFHERVLSERRKCEEEKWKRGEDKRHFGEEKKRFGETIVMLGDQLDKRELQLKEAWKDLEEKEDQLATAKVRLAAAKWQRATAKGQLATAKGQLWTAGLREEDLEQRAKNYEAAAEKVKKLEAEAEEKLVESALEKARNDKLAEEIRRLDEQLLKAKQKLEDSEKAASKMKTQATECGDQLQSLTRKLEEKDTEFTLAKEETGLGDGETKVRDLGKEIEELKEQLVEAQREAGVAKRELEAMEGLKAERSAQEDKIKSLQDEIAATTFLQNVETEFTLENWEKVEEKYRQFEGYKGTMGAQLMMMAKSGKEQRLQIEALERAHKEANDVVSERHQKIEDLQATNEDLREDIARWEQKIEELEESNLEAKEELYEVLSQLEEQTRSQKETEILYEQLNASSEARRVDLEAARKECEESRYWAEVYKNKSKDDDESYDKLKKKKRALEKELVEYKKNGDGVDVSLLNLQIQELRTENENLTKDRNDRSEERNRLLLRIKDLEEKYGLEYKPFTVYPPTRTGTDKKPRYESEEETERRERKKQERLKELEKKRHRGEEATFRRQWRAARELYLIQKIGKIPTTLDASPQVRYASTWPKELPAPV</sequence>
<evidence type="ECO:0000256" key="1">
    <source>
        <dbReference type="SAM" id="Coils"/>
    </source>
</evidence>
<name>A0A6A6QU89_9PEZI</name>
<feature type="region of interest" description="Disordered" evidence="2">
    <location>
        <begin position="1"/>
        <end position="92"/>
    </location>
</feature>
<reference evidence="3" key="1">
    <citation type="journal article" date="2020" name="Stud. Mycol.">
        <title>101 Dothideomycetes genomes: a test case for predicting lifestyles and emergence of pathogens.</title>
        <authorList>
            <person name="Haridas S."/>
            <person name="Albert R."/>
            <person name="Binder M."/>
            <person name="Bloem J."/>
            <person name="Labutti K."/>
            <person name="Salamov A."/>
            <person name="Andreopoulos B."/>
            <person name="Baker S."/>
            <person name="Barry K."/>
            <person name="Bills G."/>
            <person name="Bluhm B."/>
            <person name="Cannon C."/>
            <person name="Castanera R."/>
            <person name="Culley D."/>
            <person name="Daum C."/>
            <person name="Ezra D."/>
            <person name="Gonzalez J."/>
            <person name="Henrissat B."/>
            <person name="Kuo A."/>
            <person name="Liang C."/>
            <person name="Lipzen A."/>
            <person name="Lutzoni F."/>
            <person name="Magnuson J."/>
            <person name="Mondo S."/>
            <person name="Nolan M."/>
            <person name="Ohm R."/>
            <person name="Pangilinan J."/>
            <person name="Park H.-J."/>
            <person name="Ramirez L."/>
            <person name="Alfaro M."/>
            <person name="Sun H."/>
            <person name="Tritt A."/>
            <person name="Yoshinaga Y."/>
            <person name="Zwiers L.-H."/>
            <person name="Turgeon B."/>
            <person name="Goodwin S."/>
            <person name="Spatafora J."/>
            <person name="Crous P."/>
            <person name="Grigoriev I."/>
        </authorList>
    </citation>
    <scope>NUCLEOTIDE SEQUENCE</scope>
    <source>
        <strain evidence="3">CBS 269.34</strain>
    </source>
</reference>
<feature type="region of interest" description="Disordered" evidence="2">
    <location>
        <begin position="115"/>
        <end position="381"/>
    </location>
</feature>
<feature type="compositionally biased region" description="Polar residues" evidence="2">
    <location>
        <begin position="242"/>
        <end position="257"/>
    </location>
</feature>
<feature type="compositionally biased region" description="Low complexity" evidence="2">
    <location>
        <begin position="588"/>
        <end position="598"/>
    </location>
</feature>
<feature type="compositionally biased region" description="Basic and acidic residues" evidence="2">
    <location>
        <begin position="1"/>
        <end position="10"/>
    </location>
</feature>
<gene>
    <name evidence="3" type="ORF">BU16DRAFT_617579</name>
</gene>
<evidence type="ECO:0000313" key="3">
    <source>
        <dbReference type="EMBL" id="KAF2496078.1"/>
    </source>
</evidence>
<feature type="compositionally biased region" description="Basic and acidic residues" evidence="2">
    <location>
        <begin position="1244"/>
        <end position="1279"/>
    </location>
</feature>
<feature type="region of interest" description="Disordered" evidence="2">
    <location>
        <begin position="483"/>
        <end position="632"/>
    </location>
</feature>
<feature type="compositionally biased region" description="Low complexity" evidence="2">
    <location>
        <begin position="115"/>
        <end position="128"/>
    </location>
</feature>
<feature type="region of interest" description="Disordered" evidence="2">
    <location>
        <begin position="1236"/>
        <end position="1279"/>
    </location>
</feature>
<keyword evidence="4" id="KW-1185">Reference proteome</keyword>
<feature type="coiled-coil region" evidence="1">
    <location>
        <begin position="1153"/>
        <end position="1227"/>
    </location>
</feature>
<feature type="compositionally biased region" description="Acidic residues" evidence="2">
    <location>
        <begin position="323"/>
        <end position="339"/>
    </location>
</feature>
<feature type="compositionally biased region" description="Basic and acidic residues" evidence="2">
    <location>
        <begin position="219"/>
        <end position="228"/>
    </location>
</feature>
<accession>A0A6A6QU89</accession>
<feature type="compositionally biased region" description="Polar residues" evidence="2">
    <location>
        <begin position="356"/>
        <end position="368"/>
    </location>
</feature>
<keyword evidence="1" id="KW-0175">Coiled coil</keyword>
<evidence type="ECO:0000313" key="4">
    <source>
        <dbReference type="Proteomes" id="UP000799750"/>
    </source>
</evidence>
<dbReference type="OrthoDB" id="10579138at2759"/>
<proteinExistence type="predicted"/>
<feature type="coiled-coil region" evidence="1">
    <location>
        <begin position="784"/>
        <end position="987"/>
    </location>
</feature>
<feature type="coiled-coil region" evidence="1">
    <location>
        <begin position="1055"/>
        <end position="1114"/>
    </location>
</feature>
<feature type="compositionally biased region" description="Acidic residues" evidence="2">
    <location>
        <begin position="187"/>
        <end position="218"/>
    </location>
</feature>
<feature type="compositionally biased region" description="Basic and acidic residues" evidence="2">
    <location>
        <begin position="609"/>
        <end position="632"/>
    </location>
</feature>
<organism evidence="3 4">
    <name type="scientific">Lophium mytilinum</name>
    <dbReference type="NCBI Taxonomy" id="390894"/>
    <lineage>
        <taxon>Eukaryota</taxon>
        <taxon>Fungi</taxon>
        <taxon>Dikarya</taxon>
        <taxon>Ascomycota</taxon>
        <taxon>Pezizomycotina</taxon>
        <taxon>Dothideomycetes</taxon>
        <taxon>Pleosporomycetidae</taxon>
        <taxon>Mytilinidiales</taxon>
        <taxon>Mytilinidiaceae</taxon>
        <taxon>Lophium</taxon>
    </lineage>
</organism>